<dbReference type="Pfam" id="PF12102">
    <property type="entry name" value="MrcB_N"/>
    <property type="match status" value="1"/>
</dbReference>
<gene>
    <name evidence="2" type="ordered locus">Gura_4114</name>
</gene>
<evidence type="ECO:0000259" key="1">
    <source>
        <dbReference type="Pfam" id="PF12102"/>
    </source>
</evidence>
<dbReference type="Proteomes" id="UP000006695">
    <property type="component" value="Chromosome"/>
</dbReference>
<dbReference type="AlphaFoldDB" id="A5G8Y9"/>
<dbReference type="OrthoDB" id="9802640at2"/>
<accession>A5G8Y9</accession>
<dbReference type="KEGG" id="gur:Gura_4114"/>
<name>A5G8Y9_GEOUR</name>
<feature type="domain" description="Type IV methyl-directed restriction enzyme EcoKMcrB subunit DNA-binding" evidence="1">
    <location>
        <begin position="9"/>
        <end position="173"/>
    </location>
</feature>
<keyword evidence="3" id="KW-1185">Reference proteome</keyword>
<dbReference type="STRING" id="351605.Gura_4114"/>
<dbReference type="Gene3D" id="3.30.920.90">
    <property type="match status" value="1"/>
</dbReference>
<dbReference type="InterPro" id="IPR021961">
    <property type="entry name" value="McrB_DNA-bd"/>
</dbReference>
<sequence length="186" mass="21234">MIQKELEVILSRYTQARMGEPFNGEHEIFSNFEAIREALAQSEAVQSRPHLRVKYSAGQGNWARVPWIAFLDSRETTTTQKGVYCVYLFRQDMSGVYITFNQGVTELIRQNGRPRAHQELQKRAEAIHQYCSGLPSKGFSLIKGIDLRADAGLGADYEYSTIAYKFYEAGNMAPRRIEWVAWAGLM</sequence>
<dbReference type="RefSeq" id="WP_011940893.1">
    <property type="nucleotide sequence ID" value="NC_009483.1"/>
</dbReference>
<proteinExistence type="predicted"/>
<dbReference type="HOGENOM" id="CLU_1452512_0_0_7"/>
<evidence type="ECO:0000313" key="2">
    <source>
        <dbReference type="EMBL" id="ABQ28257.1"/>
    </source>
</evidence>
<reference evidence="2 3" key="1">
    <citation type="submission" date="2007-05" db="EMBL/GenBank/DDBJ databases">
        <title>Complete sequence of Geobacter uraniireducens Rf4.</title>
        <authorList>
            <consortium name="US DOE Joint Genome Institute"/>
            <person name="Copeland A."/>
            <person name="Lucas S."/>
            <person name="Lapidus A."/>
            <person name="Barry K."/>
            <person name="Detter J.C."/>
            <person name="Glavina del Rio T."/>
            <person name="Hammon N."/>
            <person name="Israni S."/>
            <person name="Dalin E."/>
            <person name="Tice H."/>
            <person name="Pitluck S."/>
            <person name="Chertkov O."/>
            <person name="Brettin T."/>
            <person name="Bruce D."/>
            <person name="Han C."/>
            <person name="Schmutz J."/>
            <person name="Larimer F."/>
            <person name="Land M."/>
            <person name="Hauser L."/>
            <person name="Kyrpides N."/>
            <person name="Mikhailova N."/>
            <person name="Shelobolina E."/>
            <person name="Aklujkar M."/>
            <person name="Lovley D."/>
            <person name="Richardson P."/>
        </authorList>
    </citation>
    <scope>NUCLEOTIDE SEQUENCE [LARGE SCALE GENOMIC DNA]</scope>
    <source>
        <strain evidence="2 3">Rf4</strain>
    </source>
</reference>
<dbReference type="EMBL" id="CP000698">
    <property type="protein sequence ID" value="ABQ28257.1"/>
    <property type="molecule type" value="Genomic_DNA"/>
</dbReference>
<protein>
    <recommendedName>
        <fullName evidence="1">Type IV methyl-directed restriction enzyme EcoKMcrB subunit DNA-binding domain-containing protein</fullName>
    </recommendedName>
</protein>
<evidence type="ECO:0000313" key="3">
    <source>
        <dbReference type="Proteomes" id="UP000006695"/>
    </source>
</evidence>
<organism evidence="2 3">
    <name type="scientific">Geotalea uraniireducens (strain Rf4)</name>
    <name type="common">Geobacter uraniireducens</name>
    <dbReference type="NCBI Taxonomy" id="351605"/>
    <lineage>
        <taxon>Bacteria</taxon>
        <taxon>Pseudomonadati</taxon>
        <taxon>Thermodesulfobacteriota</taxon>
        <taxon>Desulfuromonadia</taxon>
        <taxon>Geobacterales</taxon>
        <taxon>Geobacteraceae</taxon>
        <taxon>Geotalea</taxon>
    </lineage>
</organism>
<dbReference type="REBASE" id="15294">
    <property type="entry name" value="GurRMcrBP"/>
</dbReference>